<comment type="catalytic activity">
    <reaction evidence="7">
        <text>UDP-N-acetyl-alpha-D-muramoyl-L-alanyl-gamma-D-glutamyl-meso-2,6-diaminopimeloyl-D-alanyl-D-alanine + di-trans,octa-cis-undecaprenyl phosphate = di-trans,octa-cis-undecaprenyl diphospho-N-acetyl-alpha-D-muramoyl-L-alanyl-D-glutamyl-meso-2,6-diaminopimeloyl-D-alanyl-D-alanine + UMP</text>
        <dbReference type="Rhea" id="RHEA:28386"/>
        <dbReference type="ChEBI" id="CHEBI:57865"/>
        <dbReference type="ChEBI" id="CHEBI:60392"/>
        <dbReference type="ChEBI" id="CHEBI:61386"/>
        <dbReference type="ChEBI" id="CHEBI:61387"/>
        <dbReference type="EC" id="2.7.8.13"/>
    </reaction>
</comment>
<dbReference type="CDD" id="cd06852">
    <property type="entry name" value="GT_MraY"/>
    <property type="match status" value="1"/>
</dbReference>
<dbReference type="AlphaFoldDB" id="A0A2M7XHF9"/>
<dbReference type="GO" id="GO:0008963">
    <property type="term" value="F:phospho-N-acetylmuramoyl-pentapeptide-transferase activity"/>
    <property type="evidence" value="ECO:0007669"/>
    <property type="project" value="UniProtKB-UniRule"/>
</dbReference>
<dbReference type="Pfam" id="PF10555">
    <property type="entry name" value="MraY_sig1"/>
    <property type="match status" value="1"/>
</dbReference>
<sequence>MEFALESFEMVRFFLLTALAFVVAMVATPPFLRFLHHYKLGKTIRDKETAPVFVSLHAKKAGTPTMGGILIWGTVLFLILFFFVLSILFPNASISKFNFLSRSETLLPLGALIASAFVGLIDDYLNIRGIGSHAGGLRARYRLMLYFLIACFGAWWFSVKLDWDILHIPFWGDVSLGFFYIPFFILVIVATSFSVNNTDGLDGLAGSSLVTSFGAFAIIAFTQGRYDLAIFCGAILGALLAFLWFNIHPAKFFMGDTGAMSLGVTLGIVALLTNTALLLPIIGIIFVAESASIILQIGFRKQFKRKLFRSAPFHHHLEAIGCPEPQIVMRFWLISMVAAALGVSLALLDALRV</sequence>
<organism evidence="10 11">
    <name type="scientific">Candidatus Uhrbacteria bacterium CG_4_9_14_3_um_filter_36_7</name>
    <dbReference type="NCBI Taxonomy" id="1975033"/>
    <lineage>
        <taxon>Bacteria</taxon>
        <taxon>Candidatus Uhriibacteriota</taxon>
    </lineage>
</organism>
<comment type="pathway">
    <text evidence="7">Cell wall biogenesis; peptidoglycan biosynthesis.</text>
</comment>
<evidence type="ECO:0000256" key="6">
    <source>
        <dbReference type="ARBA" id="ARBA00023136"/>
    </source>
</evidence>
<dbReference type="GO" id="GO:0046872">
    <property type="term" value="F:metal ion binding"/>
    <property type="evidence" value="ECO:0007669"/>
    <property type="project" value="UniProtKB-KW"/>
</dbReference>
<reference evidence="11" key="1">
    <citation type="submission" date="2017-09" db="EMBL/GenBank/DDBJ databases">
        <title>Depth-based differentiation of microbial function through sediment-hosted aquifers and enrichment of novel symbionts in the deep terrestrial subsurface.</title>
        <authorList>
            <person name="Probst A.J."/>
            <person name="Ladd B."/>
            <person name="Jarett J.K."/>
            <person name="Geller-Mcgrath D.E."/>
            <person name="Sieber C.M.K."/>
            <person name="Emerson J.B."/>
            <person name="Anantharaman K."/>
            <person name="Thomas B.C."/>
            <person name="Malmstrom R."/>
            <person name="Stieglmeier M."/>
            <person name="Klingl A."/>
            <person name="Woyke T."/>
            <person name="Ryan C.M."/>
            <person name="Banfield J.F."/>
        </authorList>
    </citation>
    <scope>NUCLEOTIDE SEQUENCE [LARGE SCALE GENOMIC DNA]</scope>
</reference>
<name>A0A2M7XHF9_9BACT</name>
<evidence type="ECO:0000313" key="10">
    <source>
        <dbReference type="EMBL" id="PJA47327.1"/>
    </source>
</evidence>
<evidence type="ECO:0000256" key="2">
    <source>
        <dbReference type="ARBA" id="ARBA00005583"/>
    </source>
</evidence>
<dbReference type="GO" id="GO:0008360">
    <property type="term" value="P:regulation of cell shape"/>
    <property type="evidence" value="ECO:0007669"/>
    <property type="project" value="UniProtKB-KW"/>
</dbReference>
<feature type="transmembrane region" description="Helical" evidence="7">
    <location>
        <begin position="228"/>
        <end position="245"/>
    </location>
</feature>
<dbReference type="PANTHER" id="PTHR22926">
    <property type="entry name" value="PHOSPHO-N-ACETYLMURAMOYL-PENTAPEPTIDE-TRANSFERASE"/>
    <property type="match status" value="1"/>
</dbReference>
<dbReference type="GO" id="GO:0051301">
    <property type="term" value="P:cell division"/>
    <property type="evidence" value="ECO:0007669"/>
    <property type="project" value="UniProtKB-KW"/>
</dbReference>
<keyword evidence="7" id="KW-0132">Cell division</keyword>
<keyword evidence="7" id="KW-0133">Cell shape</keyword>
<feature type="transmembrane region" description="Helical" evidence="7">
    <location>
        <begin position="331"/>
        <end position="351"/>
    </location>
</feature>
<keyword evidence="7" id="KW-0131">Cell cycle</keyword>
<gene>
    <name evidence="7 10" type="primary">mraY</name>
    <name evidence="10" type="ORF">CO172_01975</name>
</gene>
<keyword evidence="5 7" id="KW-1133">Transmembrane helix</keyword>
<proteinExistence type="inferred from homology"/>
<dbReference type="InterPro" id="IPR000715">
    <property type="entry name" value="Glycosyl_transferase_4"/>
</dbReference>
<evidence type="ECO:0000256" key="1">
    <source>
        <dbReference type="ARBA" id="ARBA00004141"/>
    </source>
</evidence>
<comment type="cofactor">
    <cofactor evidence="7 9">
        <name>Mg(2+)</name>
        <dbReference type="ChEBI" id="CHEBI:18420"/>
    </cofactor>
</comment>
<comment type="function">
    <text evidence="7">Catalyzes the initial step of the lipid cycle reactions in the biosynthesis of the cell wall peptidoglycan: transfers peptidoglycan precursor phospho-MurNAc-pentapeptide from UDP-MurNAc-pentapeptide onto the lipid carrier undecaprenyl phosphate, yielding undecaprenyl-pyrophosphoryl-MurNAc-pentapeptide, known as lipid I.</text>
</comment>
<feature type="transmembrane region" description="Helical" evidence="7">
    <location>
        <begin position="109"/>
        <end position="127"/>
    </location>
</feature>
<protein>
    <recommendedName>
        <fullName evidence="7 8">Phospho-N-acetylmuramoyl-pentapeptide-transferase</fullName>
        <ecNumber evidence="7 8">2.7.8.13</ecNumber>
    </recommendedName>
    <alternativeName>
        <fullName evidence="7">UDP-MurNAc-pentapeptide phosphotransferase</fullName>
    </alternativeName>
</protein>
<keyword evidence="7" id="KW-0961">Cell wall biogenesis/degradation</keyword>
<evidence type="ECO:0000256" key="4">
    <source>
        <dbReference type="ARBA" id="ARBA00022692"/>
    </source>
</evidence>
<feature type="transmembrane region" description="Helical" evidence="7">
    <location>
        <begin position="177"/>
        <end position="196"/>
    </location>
</feature>
<keyword evidence="7 9" id="KW-0479">Metal-binding</keyword>
<evidence type="ECO:0000256" key="7">
    <source>
        <dbReference type="HAMAP-Rule" id="MF_00038"/>
    </source>
</evidence>
<dbReference type="Proteomes" id="UP000229749">
    <property type="component" value="Unassembled WGS sequence"/>
</dbReference>
<dbReference type="GO" id="GO:0051992">
    <property type="term" value="F:UDP-N-acetylmuramoyl-L-alanyl-D-glutamyl-meso-2,6-diaminopimelyl-D-alanyl-D-alanine:undecaprenyl-phosphate transferase activity"/>
    <property type="evidence" value="ECO:0007669"/>
    <property type="project" value="RHEA"/>
</dbReference>
<evidence type="ECO:0000256" key="5">
    <source>
        <dbReference type="ARBA" id="ARBA00022989"/>
    </source>
</evidence>
<dbReference type="GO" id="GO:0005886">
    <property type="term" value="C:plasma membrane"/>
    <property type="evidence" value="ECO:0007669"/>
    <property type="project" value="UniProtKB-SubCell"/>
</dbReference>
<feature type="transmembrane region" description="Helical" evidence="7">
    <location>
        <begin position="69"/>
        <end position="89"/>
    </location>
</feature>
<evidence type="ECO:0000256" key="3">
    <source>
        <dbReference type="ARBA" id="ARBA00022679"/>
    </source>
</evidence>
<comment type="similarity">
    <text evidence="2 7">Belongs to the glycosyltransferase 4 family. MraY subfamily.</text>
</comment>
<dbReference type="PANTHER" id="PTHR22926:SF5">
    <property type="entry name" value="PHOSPHO-N-ACETYLMURAMOYL-PENTAPEPTIDE-TRANSFERASE HOMOLOG"/>
    <property type="match status" value="1"/>
</dbReference>
<dbReference type="Pfam" id="PF00953">
    <property type="entry name" value="Glycos_transf_4"/>
    <property type="match status" value="1"/>
</dbReference>
<keyword evidence="6 7" id="KW-0472">Membrane</keyword>
<dbReference type="EC" id="2.7.8.13" evidence="7 8"/>
<feature type="transmembrane region" description="Helical" evidence="7">
    <location>
        <begin position="203"/>
        <end position="222"/>
    </location>
</feature>
<keyword evidence="7" id="KW-0573">Peptidoglycan synthesis</keyword>
<keyword evidence="7 9" id="KW-0460">Magnesium</keyword>
<feature type="binding site" evidence="9">
    <location>
        <position position="196"/>
    </location>
    <ligand>
        <name>Mg(2+)</name>
        <dbReference type="ChEBI" id="CHEBI:18420"/>
    </ligand>
</feature>
<keyword evidence="3 7" id="KW-0808">Transferase</keyword>
<accession>A0A2M7XHF9</accession>
<comment type="subcellular location">
    <subcellularLocation>
        <location evidence="7">Cell membrane</location>
        <topology evidence="7">Multi-pass membrane protein</topology>
    </subcellularLocation>
    <subcellularLocation>
        <location evidence="1">Membrane</location>
        <topology evidence="1">Multi-pass membrane protein</topology>
    </subcellularLocation>
</comment>
<evidence type="ECO:0000256" key="9">
    <source>
        <dbReference type="PIRSR" id="PIRSR600715-1"/>
    </source>
</evidence>
<evidence type="ECO:0000256" key="8">
    <source>
        <dbReference type="NCBIfam" id="TIGR00445"/>
    </source>
</evidence>
<dbReference type="HAMAP" id="MF_00038">
    <property type="entry name" value="MraY"/>
    <property type="match status" value="1"/>
</dbReference>
<evidence type="ECO:0000313" key="11">
    <source>
        <dbReference type="Proteomes" id="UP000229749"/>
    </source>
</evidence>
<comment type="caution">
    <text evidence="10">The sequence shown here is derived from an EMBL/GenBank/DDBJ whole genome shotgun (WGS) entry which is preliminary data.</text>
</comment>
<dbReference type="EMBL" id="PFWS01000030">
    <property type="protein sequence ID" value="PJA47327.1"/>
    <property type="molecule type" value="Genomic_DNA"/>
</dbReference>
<keyword evidence="4 7" id="KW-0812">Transmembrane</keyword>
<dbReference type="InterPro" id="IPR018480">
    <property type="entry name" value="PNAcMuramoyl-5peptid_Trfase_CS"/>
</dbReference>
<dbReference type="GO" id="GO:0071555">
    <property type="term" value="P:cell wall organization"/>
    <property type="evidence" value="ECO:0007669"/>
    <property type="project" value="UniProtKB-KW"/>
</dbReference>
<feature type="transmembrane region" description="Helical" evidence="7">
    <location>
        <begin position="12"/>
        <end position="35"/>
    </location>
</feature>
<dbReference type="NCBIfam" id="TIGR00445">
    <property type="entry name" value="mraY"/>
    <property type="match status" value="1"/>
</dbReference>
<dbReference type="GO" id="GO:0009252">
    <property type="term" value="P:peptidoglycan biosynthetic process"/>
    <property type="evidence" value="ECO:0007669"/>
    <property type="project" value="UniProtKB-UniRule"/>
</dbReference>
<dbReference type="InterPro" id="IPR003524">
    <property type="entry name" value="PNAcMuramoyl-5peptid_Trfase"/>
</dbReference>
<feature type="transmembrane region" description="Helical" evidence="7">
    <location>
        <begin position="139"/>
        <end position="157"/>
    </location>
</feature>
<keyword evidence="7" id="KW-1003">Cell membrane</keyword>
<feature type="binding site" evidence="9">
    <location>
        <position position="256"/>
    </location>
    <ligand>
        <name>Mg(2+)</name>
        <dbReference type="ChEBI" id="CHEBI:18420"/>
    </ligand>
</feature>
<dbReference type="UniPathway" id="UPA00219"/>